<protein>
    <submittedName>
        <fullName evidence="2">Uncharacterized protein</fullName>
    </submittedName>
</protein>
<dbReference type="Proteomes" id="UP000327111">
    <property type="component" value="Unassembled WGS sequence"/>
</dbReference>
<evidence type="ECO:0000256" key="1">
    <source>
        <dbReference type="SAM" id="Phobius"/>
    </source>
</evidence>
<sequence length="150" mass="17139">MKVRMTPLEWWAAGIATSLFAAGFVFGYVGESVWLNRFGSLIIVVGVLAATIKISDLIDMQIDKFMSKNYQKLLEEVVQNNRDFFDGEMPVGYQEKLEQAVAKKVREKFVEFKKDQVDRAKWVEIYVIVFGTLTNGFGDYLLSFFKVVAT</sequence>
<keyword evidence="1" id="KW-0472">Membrane</keyword>
<accession>A0A5E7LDH1</accession>
<keyword evidence="1" id="KW-1133">Transmembrane helix</keyword>
<dbReference type="EMBL" id="CABVIF010000006">
    <property type="protein sequence ID" value="VVP11699.1"/>
    <property type="molecule type" value="Genomic_DNA"/>
</dbReference>
<evidence type="ECO:0000313" key="3">
    <source>
        <dbReference type="Proteomes" id="UP000327111"/>
    </source>
</evidence>
<dbReference type="AlphaFoldDB" id="A0A5E7LDH1"/>
<proteinExistence type="predicted"/>
<gene>
    <name evidence="2" type="ORF">PS854_03333</name>
</gene>
<reference evidence="2 3" key="1">
    <citation type="submission" date="2019-09" db="EMBL/GenBank/DDBJ databases">
        <authorList>
            <person name="Chandra G."/>
            <person name="Truman W A."/>
        </authorList>
    </citation>
    <scope>NUCLEOTIDE SEQUENCE [LARGE SCALE GENOMIC DNA]</scope>
    <source>
        <strain evidence="2">PS854</strain>
    </source>
</reference>
<evidence type="ECO:0000313" key="2">
    <source>
        <dbReference type="EMBL" id="VVP11699.1"/>
    </source>
</evidence>
<dbReference type="RefSeq" id="WP_150734457.1">
    <property type="nucleotide sequence ID" value="NZ_CABVIF010000006.1"/>
</dbReference>
<name>A0A5E7LDH1_PSEFL</name>
<organism evidence="2 3">
    <name type="scientific">Pseudomonas fluorescens</name>
    <dbReference type="NCBI Taxonomy" id="294"/>
    <lineage>
        <taxon>Bacteria</taxon>
        <taxon>Pseudomonadati</taxon>
        <taxon>Pseudomonadota</taxon>
        <taxon>Gammaproteobacteria</taxon>
        <taxon>Pseudomonadales</taxon>
        <taxon>Pseudomonadaceae</taxon>
        <taxon>Pseudomonas</taxon>
    </lineage>
</organism>
<feature type="transmembrane region" description="Helical" evidence="1">
    <location>
        <begin position="37"/>
        <end position="58"/>
    </location>
</feature>
<keyword evidence="1" id="KW-0812">Transmembrane</keyword>